<keyword evidence="6" id="KW-1185">Reference proteome</keyword>
<comment type="caution">
    <text evidence="5">The sequence shown here is derived from an EMBL/GenBank/DDBJ whole genome shotgun (WGS) entry which is preliminary data.</text>
</comment>
<dbReference type="PRINTS" id="PR00032">
    <property type="entry name" value="HTHARAC"/>
</dbReference>
<dbReference type="SMART" id="SM00342">
    <property type="entry name" value="HTH_ARAC"/>
    <property type="match status" value="1"/>
</dbReference>
<keyword evidence="3" id="KW-0804">Transcription</keyword>
<keyword evidence="2" id="KW-0238">DNA-binding</keyword>
<evidence type="ECO:0000313" key="5">
    <source>
        <dbReference type="EMBL" id="MFD2969265.1"/>
    </source>
</evidence>
<sequence length="303" mass="35623">MHIIRSISEFHRLLGLREPLHPLMSIIDVTHMQLQENSIWEQFTVDFYSIPIKKNIQAKVRYGRQSYDFDKGVMNYFSPKQIQSFDIETTRQFVQECGEGWMLLLHPDFLAGDTLAQDIRNYGFFSYAVNEALHLSEKEEAGILDILKKIEAEYEHIDRHTQPIMLSKIAELLHYSNRFYERQFITRKTKNNDLLSDLETLLNQYFDEEEALQKGLPSVEYIAQQLNLSTHYLSDMLRAYTGLNAQQHIHEKVIDKAKEYLLAGDFSVAEIAYKLGFEYPQSFNKLFRKKTDMTPLEFRSSLN</sequence>
<dbReference type="Proteomes" id="UP001597525">
    <property type="component" value="Unassembled WGS sequence"/>
</dbReference>
<evidence type="ECO:0000256" key="2">
    <source>
        <dbReference type="ARBA" id="ARBA00023125"/>
    </source>
</evidence>
<dbReference type="SUPFAM" id="SSF46689">
    <property type="entry name" value="Homeodomain-like"/>
    <property type="match status" value="1"/>
</dbReference>
<dbReference type="PANTHER" id="PTHR43280">
    <property type="entry name" value="ARAC-FAMILY TRANSCRIPTIONAL REGULATOR"/>
    <property type="match status" value="1"/>
</dbReference>
<dbReference type="RefSeq" id="WP_320186478.1">
    <property type="nucleotide sequence ID" value="NZ_CP138332.1"/>
</dbReference>
<evidence type="ECO:0000259" key="4">
    <source>
        <dbReference type="PROSITE" id="PS01124"/>
    </source>
</evidence>
<evidence type="ECO:0000256" key="3">
    <source>
        <dbReference type="ARBA" id="ARBA00023163"/>
    </source>
</evidence>
<evidence type="ECO:0000313" key="6">
    <source>
        <dbReference type="Proteomes" id="UP001597525"/>
    </source>
</evidence>
<feature type="domain" description="HTH araC/xylS-type" evidence="4">
    <location>
        <begin position="196"/>
        <end position="301"/>
    </location>
</feature>
<gene>
    <name evidence="5" type="ORF">ACFS7Y_17860</name>
</gene>
<protein>
    <submittedName>
        <fullName evidence="5">Helix-turn-helix domain-containing protein</fullName>
    </submittedName>
</protein>
<dbReference type="InterPro" id="IPR018060">
    <property type="entry name" value="HTH_AraC"/>
</dbReference>
<proteinExistence type="predicted"/>
<dbReference type="Gene3D" id="1.10.10.60">
    <property type="entry name" value="Homeodomain-like"/>
    <property type="match status" value="1"/>
</dbReference>
<dbReference type="PANTHER" id="PTHR43280:SF32">
    <property type="entry name" value="TRANSCRIPTIONAL REGULATORY PROTEIN"/>
    <property type="match status" value="1"/>
</dbReference>
<dbReference type="Pfam" id="PF12833">
    <property type="entry name" value="HTH_18"/>
    <property type="match status" value="1"/>
</dbReference>
<accession>A0ABW6BNI0</accession>
<keyword evidence="1" id="KW-0805">Transcription regulation</keyword>
<dbReference type="InterPro" id="IPR009057">
    <property type="entry name" value="Homeodomain-like_sf"/>
</dbReference>
<evidence type="ECO:0000256" key="1">
    <source>
        <dbReference type="ARBA" id="ARBA00023015"/>
    </source>
</evidence>
<dbReference type="PROSITE" id="PS01124">
    <property type="entry name" value="HTH_ARAC_FAMILY_2"/>
    <property type="match status" value="1"/>
</dbReference>
<dbReference type="InterPro" id="IPR020449">
    <property type="entry name" value="Tscrpt_reg_AraC-type_HTH"/>
</dbReference>
<name>A0ABW6BNI0_9SPHI</name>
<organism evidence="5 6">
    <name type="scientific">Sphingobacterium bambusae</name>
    <dbReference type="NCBI Taxonomy" id="662858"/>
    <lineage>
        <taxon>Bacteria</taxon>
        <taxon>Pseudomonadati</taxon>
        <taxon>Bacteroidota</taxon>
        <taxon>Sphingobacteriia</taxon>
        <taxon>Sphingobacteriales</taxon>
        <taxon>Sphingobacteriaceae</taxon>
        <taxon>Sphingobacterium</taxon>
    </lineage>
</organism>
<dbReference type="EMBL" id="JBHUPB010000012">
    <property type="protein sequence ID" value="MFD2969265.1"/>
    <property type="molecule type" value="Genomic_DNA"/>
</dbReference>
<reference evidence="6" key="1">
    <citation type="journal article" date="2019" name="Int. J. Syst. Evol. Microbiol.">
        <title>The Global Catalogue of Microorganisms (GCM) 10K type strain sequencing project: providing services to taxonomists for standard genome sequencing and annotation.</title>
        <authorList>
            <consortium name="The Broad Institute Genomics Platform"/>
            <consortium name="The Broad Institute Genome Sequencing Center for Infectious Disease"/>
            <person name="Wu L."/>
            <person name="Ma J."/>
        </authorList>
    </citation>
    <scope>NUCLEOTIDE SEQUENCE [LARGE SCALE GENOMIC DNA]</scope>
    <source>
        <strain evidence="6">KCTC 22814</strain>
    </source>
</reference>